<dbReference type="Pfam" id="PF12895">
    <property type="entry name" value="ANAPC3"/>
    <property type="match status" value="1"/>
</dbReference>
<evidence type="ECO:0000256" key="4">
    <source>
        <dbReference type="ARBA" id="ARBA00022786"/>
    </source>
</evidence>
<dbReference type="GO" id="GO:0045842">
    <property type="term" value="P:positive regulation of mitotic metaphase/anaphase transition"/>
    <property type="evidence" value="ECO:0007669"/>
    <property type="project" value="TreeGrafter"/>
</dbReference>
<gene>
    <name evidence="8" type="ORF">CONCODRAFT_79587</name>
</gene>
<sequence length="713" mass="81809">MTSNNNNNNNNEDHDLTIRIETELETTSENFDRLHDTIQQSFLDESILPLTQPPQFNTSSSHLDSASNSSHYLKTLHKSNTTATNITPGAGGLKVPNPSISISQFPSILKTQTSPFNFSKLNFSRTSDPRSGGKVLSLEEKLRIWRHDAIHQNLLLTAEFWGDKLVQLTNNFEDVYWLSHIKFMMGDYHVAIQLLSKRNLLGESLACRFLGAQCLLKLEKYWEALELLGKENPFLDSSVQVKVTDNEDAGSFNVLVRGEVYNKLSHRDSAKKSWLEALKVDYKCYEAYFSLVKNGLLSGEDEQSILTEEFYDLPYLKTNSSSIITRQKSKLINEDLIQQGQAKEFEFVKTLYSAKQFKPGQHDDDFDLLIKDYKLNSELDKLIRHIDNTYLSGNYEDCLDETKEALVNYPNAEELTKYHILCLLQLENDGKLFALGSSLQNSQPNFYLTYFALGCYHFVLKQYPLARQYLEKCVELYPTFEPALLGIGHTHILEGEYDASISSYAKTAKLLPYSHLPTMFLALRYSDLSNNKLAYSYFKFSLRLMKSPDPYFLNEFAAFCIKTQSYQISVKFILLALNHSPVSPKGYKLSTLRESLLYNLAQSYWLLKDFGNCELIYKQLKMENSCNYRGYLGLALLAYKNQKFDKCIDLLHNASALTNANHPEIQIVMDMAMKTWSKLPFNFHYGVWKDVAPNRQREGSPLEMAQAKKSRLL</sequence>
<name>A0A137P212_CONC2</name>
<dbReference type="OrthoDB" id="10006270at2759"/>
<dbReference type="SMART" id="SM00028">
    <property type="entry name" value="TPR"/>
    <property type="match status" value="5"/>
</dbReference>
<keyword evidence="1" id="KW-0132">Cell division</keyword>
<organism evidence="8 9">
    <name type="scientific">Conidiobolus coronatus (strain ATCC 28846 / CBS 209.66 / NRRL 28638)</name>
    <name type="common">Delacroixia coronata</name>
    <dbReference type="NCBI Taxonomy" id="796925"/>
    <lineage>
        <taxon>Eukaryota</taxon>
        <taxon>Fungi</taxon>
        <taxon>Fungi incertae sedis</taxon>
        <taxon>Zoopagomycota</taxon>
        <taxon>Entomophthoromycotina</taxon>
        <taxon>Entomophthoromycetes</taxon>
        <taxon>Entomophthorales</taxon>
        <taxon>Ancylistaceae</taxon>
        <taxon>Conidiobolus</taxon>
    </lineage>
</organism>
<reference evidence="8 9" key="1">
    <citation type="journal article" date="2015" name="Genome Biol. Evol.">
        <title>Phylogenomic analyses indicate that early fungi evolved digesting cell walls of algal ancestors of land plants.</title>
        <authorList>
            <person name="Chang Y."/>
            <person name="Wang S."/>
            <person name="Sekimoto S."/>
            <person name="Aerts A.L."/>
            <person name="Choi C."/>
            <person name="Clum A."/>
            <person name="LaButti K.M."/>
            <person name="Lindquist E.A."/>
            <person name="Yee Ngan C."/>
            <person name="Ohm R.A."/>
            <person name="Salamov A.A."/>
            <person name="Grigoriev I.V."/>
            <person name="Spatafora J.W."/>
            <person name="Berbee M.L."/>
        </authorList>
    </citation>
    <scope>NUCLEOTIDE SEQUENCE [LARGE SCALE GENOMIC DNA]</scope>
    <source>
        <strain evidence="8 9">NRRL 28638</strain>
    </source>
</reference>
<dbReference type="Proteomes" id="UP000070444">
    <property type="component" value="Unassembled WGS sequence"/>
</dbReference>
<dbReference type="GO" id="GO:0051301">
    <property type="term" value="P:cell division"/>
    <property type="evidence" value="ECO:0007669"/>
    <property type="project" value="UniProtKB-KW"/>
</dbReference>
<evidence type="ECO:0000313" key="9">
    <source>
        <dbReference type="Proteomes" id="UP000070444"/>
    </source>
</evidence>
<dbReference type="PANTHER" id="PTHR12558">
    <property type="entry name" value="CELL DIVISION CYCLE 16,23,27"/>
    <property type="match status" value="1"/>
</dbReference>
<evidence type="ECO:0000256" key="3">
    <source>
        <dbReference type="ARBA" id="ARBA00022776"/>
    </source>
</evidence>
<dbReference type="GO" id="GO:0005680">
    <property type="term" value="C:anaphase-promoting complex"/>
    <property type="evidence" value="ECO:0007669"/>
    <property type="project" value="TreeGrafter"/>
</dbReference>
<dbReference type="InterPro" id="IPR011990">
    <property type="entry name" value="TPR-like_helical_dom_sf"/>
</dbReference>
<protein>
    <submittedName>
        <fullName evidence="8">TPR-like protein</fullName>
    </submittedName>
</protein>
<evidence type="ECO:0000313" key="8">
    <source>
        <dbReference type="EMBL" id="KXN68921.1"/>
    </source>
</evidence>
<keyword evidence="9" id="KW-1185">Reference proteome</keyword>
<dbReference type="PANTHER" id="PTHR12558:SF9">
    <property type="entry name" value="CELL DIVISION CYCLE PROTEIN 16 HOMOLOG"/>
    <property type="match status" value="1"/>
</dbReference>
<evidence type="ECO:0000256" key="7">
    <source>
        <dbReference type="PROSITE-ProRule" id="PRU00339"/>
    </source>
</evidence>
<feature type="repeat" description="TPR" evidence="7">
    <location>
        <begin position="481"/>
        <end position="514"/>
    </location>
</feature>
<keyword evidence="6" id="KW-0131">Cell cycle</keyword>
<dbReference type="GO" id="GO:0031145">
    <property type="term" value="P:anaphase-promoting complex-dependent catabolic process"/>
    <property type="evidence" value="ECO:0007669"/>
    <property type="project" value="TreeGrafter"/>
</dbReference>
<dbReference type="AlphaFoldDB" id="A0A137P212"/>
<dbReference type="Gene3D" id="1.25.40.10">
    <property type="entry name" value="Tetratricopeptide repeat domain"/>
    <property type="match status" value="1"/>
</dbReference>
<dbReference type="EMBL" id="KQ964555">
    <property type="protein sequence ID" value="KXN68921.1"/>
    <property type="molecule type" value="Genomic_DNA"/>
</dbReference>
<dbReference type="SUPFAM" id="SSF48452">
    <property type="entry name" value="TPR-like"/>
    <property type="match status" value="3"/>
</dbReference>
<dbReference type="InterPro" id="IPR019734">
    <property type="entry name" value="TPR_rpt"/>
</dbReference>
<dbReference type="Pfam" id="PF13181">
    <property type="entry name" value="TPR_8"/>
    <property type="match status" value="1"/>
</dbReference>
<accession>A0A137P212</accession>
<proteinExistence type="predicted"/>
<keyword evidence="4" id="KW-0833">Ubl conjugation pathway</keyword>
<evidence type="ECO:0000256" key="5">
    <source>
        <dbReference type="ARBA" id="ARBA00022803"/>
    </source>
</evidence>
<evidence type="ECO:0000256" key="2">
    <source>
        <dbReference type="ARBA" id="ARBA00022737"/>
    </source>
</evidence>
<dbReference type="GO" id="GO:0005737">
    <property type="term" value="C:cytoplasm"/>
    <property type="evidence" value="ECO:0007669"/>
    <property type="project" value="TreeGrafter"/>
</dbReference>
<keyword evidence="5 7" id="KW-0802">TPR repeat</keyword>
<dbReference type="STRING" id="796925.A0A137P212"/>
<keyword evidence="3" id="KW-0498">Mitosis</keyword>
<keyword evidence="2" id="KW-0677">Repeat</keyword>
<dbReference type="GO" id="GO:0016567">
    <property type="term" value="P:protein ubiquitination"/>
    <property type="evidence" value="ECO:0007669"/>
    <property type="project" value="TreeGrafter"/>
</dbReference>
<dbReference type="OMA" id="DPFHNNA"/>
<dbReference type="PROSITE" id="PS50005">
    <property type="entry name" value="TPR"/>
    <property type="match status" value="2"/>
</dbReference>
<feature type="repeat" description="TPR" evidence="7">
    <location>
        <begin position="447"/>
        <end position="480"/>
    </location>
</feature>
<evidence type="ECO:0000256" key="6">
    <source>
        <dbReference type="ARBA" id="ARBA00023306"/>
    </source>
</evidence>
<evidence type="ECO:0000256" key="1">
    <source>
        <dbReference type="ARBA" id="ARBA00022618"/>
    </source>
</evidence>